<feature type="coiled-coil region" evidence="1">
    <location>
        <begin position="779"/>
        <end position="806"/>
    </location>
</feature>
<dbReference type="EMBL" id="JH819090">
    <property type="protein sequence ID" value="EKC25256.1"/>
    <property type="molecule type" value="Genomic_DNA"/>
</dbReference>
<dbReference type="PANTHER" id="PTHR28594:SF1">
    <property type="entry name" value="ATR-INTERACTING PROTEIN"/>
    <property type="match status" value="1"/>
</dbReference>
<dbReference type="InParanoid" id="K1QUL5"/>
<dbReference type="AlphaFoldDB" id="K1QUL5"/>
<evidence type="ECO:0000256" key="2">
    <source>
        <dbReference type="SAM" id="MobiDB-lite"/>
    </source>
</evidence>
<evidence type="ECO:0000256" key="1">
    <source>
        <dbReference type="SAM" id="Coils"/>
    </source>
</evidence>
<dbReference type="GO" id="GO:0000077">
    <property type="term" value="P:DNA damage checkpoint signaling"/>
    <property type="evidence" value="ECO:0007669"/>
    <property type="project" value="InterPro"/>
</dbReference>
<reference evidence="3" key="1">
    <citation type="journal article" date="2012" name="Nature">
        <title>The oyster genome reveals stress adaptation and complexity of shell formation.</title>
        <authorList>
            <person name="Zhang G."/>
            <person name="Fang X."/>
            <person name="Guo X."/>
            <person name="Li L."/>
            <person name="Luo R."/>
            <person name="Xu F."/>
            <person name="Yang P."/>
            <person name="Zhang L."/>
            <person name="Wang X."/>
            <person name="Qi H."/>
            <person name="Xiong Z."/>
            <person name="Que H."/>
            <person name="Xie Y."/>
            <person name="Holland P.W."/>
            <person name="Paps J."/>
            <person name="Zhu Y."/>
            <person name="Wu F."/>
            <person name="Chen Y."/>
            <person name="Wang J."/>
            <person name="Peng C."/>
            <person name="Meng J."/>
            <person name="Yang L."/>
            <person name="Liu J."/>
            <person name="Wen B."/>
            <person name="Zhang N."/>
            <person name="Huang Z."/>
            <person name="Zhu Q."/>
            <person name="Feng Y."/>
            <person name="Mount A."/>
            <person name="Hedgecock D."/>
            <person name="Xu Z."/>
            <person name="Liu Y."/>
            <person name="Domazet-Loso T."/>
            <person name="Du Y."/>
            <person name="Sun X."/>
            <person name="Zhang S."/>
            <person name="Liu B."/>
            <person name="Cheng P."/>
            <person name="Jiang X."/>
            <person name="Li J."/>
            <person name="Fan D."/>
            <person name="Wang W."/>
            <person name="Fu W."/>
            <person name="Wang T."/>
            <person name="Wang B."/>
            <person name="Zhang J."/>
            <person name="Peng Z."/>
            <person name="Li Y."/>
            <person name="Li N."/>
            <person name="Wang J."/>
            <person name="Chen M."/>
            <person name="He Y."/>
            <person name="Tan F."/>
            <person name="Song X."/>
            <person name="Zheng Q."/>
            <person name="Huang R."/>
            <person name="Yang H."/>
            <person name="Du X."/>
            <person name="Chen L."/>
            <person name="Yang M."/>
            <person name="Gaffney P.M."/>
            <person name="Wang S."/>
            <person name="Luo L."/>
            <person name="She Z."/>
            <person name="Ming Y."/>
            <person name="Huang W."/>
            <person name="Zhang S."/>
            <person name="Huang B."/>
            <person name="Zhang Y."/>
            <person name="Qu T."/>
            <person name="Ni P."/>
            <person name="Miao G."/>
            <person name="Wang J."/>
            <person name="Wang Q."/>
            <person name="Steinberg C.E."/>
            <person name="Wang H."/>
            <person name="Li N."/>
            <person name="Qian L."/>
            <person name="Zhang G."/>
            <person name="Li Y."/>
            <person name="Yang H."/>
            <person name="Liu X."/>
            <person name="Wang J."/>
            <person name="Yin Y."/>
            <person name="Wang J."/>
        </authorList>
    </citation>
    <scope>NUCLEOTIDE SEQUENCE [LARGE SCALE GENOMIC DNA]</scope>
    <source>
        <strain evidence="3">05x7-T-G4-1.051#20</strain>
    </source>
</reference>
<organism evidence="3">
    <name type="scientific">Magallana gigas</name>
    <name type="common">Pacific oyster</name>
    <name type="synonym">Crassostrea gigas</name>
    <dbReference type="NCBI Taxonomy" id="29159"/>
    <lineage>
        <taxon>Eukaryota</taxon>
        <taxon>Metazoa</taxon>
        <taxon>Spiralia</taxon>
        <taxon>Lophotrochozoa</taxon>
        <taxon>Mollusca</taxon>
        <taxon>Bivalvia</taxon>
        <taxon>Autobranchia</taxon>
        <taxon>Pteriomorphia</taxon>
        <taxon>Ostreida</taxon>
        <taxon>Ostreoidea</taxon>
        <taxon>Ostreidae</taxon>
        <taxon>Magallana</taxon>
    </lineage>
</organism>
<feature type="compositionally biased region" description="Low complexity" evidence="2">
    <location>
        <begin position="201"/>
        <end position="214"/>
    </location>
</feature>
<dbReference type="PANTHER" id="PTHR28594">
    <property type="entry name" value="ATR-INTERACTING PROTEIN"/>
    <property type="match status" value="1"/>
</dbReference>
<feature type="compositionally biased region" description="Polar residues" evidence="2">
    <location>
        <begin position="36"/>
        <end position="46"/>
    </location>
</feature>
<accession>K1QUL5</accession>
<feature type="compositionally biased region" description="Low complexity" evidence="2">
    <location>
        <begin position="142"/>
        <end position="185"/>
    </location>
</feature>
<feature type="compositionally biased region" description="Basic and acidic residues" evidence="2">
    <location>
        <begin position="483"/>
        <end position="495"/>
    </location>
</feature>
<keyword evidence="1" id="KW-0175">Coiled coil</keyword>
<gene>
    <name evidence="3" type="ORF">CGI_10014289</name>
</gene>
<evidence type="ECO:0000313" key="3">
    <source>
        <dbReference type="EMBL" id="EKC25256.1"/>
    </source>
</evidence>
<proteinExistence type="predicted"/>
<feature type="region of interest" description="Disordered" evidence="2">
    <location>
        <begin position="20"/>
        <end position="72"/>
    </location>
</feature>
<feature type="region of interest" description="Disordered" evidence="2">
    <location>
        <begin position="1034"/>
        <end position="1056"/>
    </location>
</feature>
<feature type="compositionally biased region" description="Basic and acidic residues" evidence="2">
    <location>
        <begin position="224"/>
        <end position="233"/>
    </location>
</feature>
<feature type="region of interest" description="Disordered" evidence="2">
    <location>
        <begin position="87"/>
        <end position="233"/>
    </location>
</feature>
<feature type="coiled-coil region" evidence="1">
    <location>
        <begin position="836"/>
        <end position="884"/>
    </location>
</feature>
<dbReference type="HOGENOM" id="CLU_267783_0_0_1"/>
<feature type="compositionally biased region" description="Polar residues" evidence="2">
    <location>
        <begin position="120"/>
        <end position="131"/>
    </location>
</feature>
<feature type="region of interest" description="Disordered" evidence="2">
    <location>
        <begin position="477"/>
        <end position="499"/>
    </location>
</feature>
<protein>
    <submittedName>
        <fullName evidence="3">ATR-interacting protein</fullName>
    </submittedName>
</protein>
<feature type="compositionally biased region" description="Low complexity" evidence="2">
    <location>
        <begin position="758"/>
        <end position="771"/>
    </location>
</feature>
<dbReference type="InterPro" id="IPR033349">
    <property type="entry name" value="ATRIP"/>
</dbReference>
<sequence length="1230" mass="135346">MANNPLFSCIKPGKRFTYNLEASKESPPPGKYRPLQSRNVSMQEANIKSPKAKRRRTEEEEEEQWDDDDDDFMLTQENIAELDEMTRAAIRGQKSLGVSDPGPSTTPLSRSEGVKAQSAPAYNTSTPTSRVTFKHPVGPGVSDISLSRPSDSSSSKNSSNTTYPSSLSISRRSTSLSSHDNSSKSAGSEEIPFQPIKRKPSLSSTNSSSMSSESLGIKSPISEGMREELETYRKQCQSQKEEMESIKQELYVKEGENKILREKLTEKDSELGAIKQQKMKLTEQQMKEQSQKEKQLKQTIQSLNAQLQFQERDLAKMREKCRDLELAMTAAGDSQVAGTSSSHQSPRVVKKIVVSPKGRRGGFPSTKTFLAEEGSQLAPAQQGEKEEVQMVDAATSANITEEAKKIYKSRNFRLKVEPSKGMICGNHLLSKLSETSVHGCGPGSGPDKGVMGLLQSNPVSMDLHTFLFDRDSSKMLSPIPTKRMSDKKSTADRPRPRPIVSTSSYARAMEGLHSILKDTNQSTLVSLVKVSHTCSFSDQSTSLLQTHETSVSHNGLFFLPLVNDYLSHYIEMMNCYVERGQTLLSPQSSSSSSFGPSSSGDSSMDSLTSSLNVLLRDGAAYANNLETLALCALHVLYKLVLYCEAVRDILLASDDVLSDSSVSSFEKKYNEWVVHRALSITKVLAENCKETQITQLLPVLSKGVLSSCLRCTSTPRLVLTAVQVMSSLTKHHRAVSSACCCPAGSEEIPFQPIKRKPSLSSTNSSSMSSESLGIKSPISEGMREELETYRKQCQSQKEEMESIKQELYVKEGENKILREKLTEKDSELGAIKQQKMKLTEQQMKEQSQKEKQLKQTIQSLNAQLQFQERDLAKMREKCRDLELAMTAAGDSQVAGTSSSHQSPRVVKKIVVSPKGRRGGFPSTKTFLAEEGSQLAPAQQGEKQEVQMVDAATSANITEEAKKTYKSRNFRLKVEPSKGMICGNHLLSKLSETSVHGCGPGSGPDKGVMGLLQSNPVSMDLHTFLFDRDSSKMLSPIPTKRMSDKKSTADRPRPRPIVSTSSYARAMEGLHSVLKDTNQSPLVSLVKVSHTCTFSDQSTSLLQTHETSVSHNGLFFLPLVNDYLSHYIEMMNCYVERGQTLLSPQSSSSSSFGPSSSGDSSMDSLTSSLNVLLRDGAAYANNLESLALCALHVLYKLVLYCEAVRDILLASDDVLSDSSVSSFEKVIMLQH</sequence>
<feature type="compositionally biased region" description="Acidic residues" evidence="2">
    <location>
        <begin position="59"/>
        <end position="72"/>
    </location>
</feature>
<feature type="coiled-coil region" evidence="1">
    <location>
        <begin position="279"/>
        <end position="327"/>
    </location>
</feature>
<name>K1QUL5_MAGGI</name>
<feature type="region of interest" description="Disordered" evidence="2">
    <location>
        <begin position="752"/>
        <end position="774"/>
    </location>
</feature>
<feature type="compositionally biased region" description="Basic and acidic residues" evidence="2">
    <location>
        <begin position="1040"/>
        <end position="1052"/>
    </location>
</feature>
<dbReference type="GO" id="GO:0006281">
    <property type="term" value="P:DNA repair"/>
    <property type="evidence" value="ECO:0007669"/>
    <property type="project" value="TreeGrafter"/>
</dbReference>